<organism evidence="1 2">
    <name type="scientific">Dallia pectoralis</name>
    <name type="common">Alaska blackfish</name>
    <dbReference type="NCBI Taxonomy" id="75939"/>
    <lineage>
        <taxon>Eukaryota</taxon>
        <taxon>Metazoa</taxon>
        <taxon>Chordata</taxon>
        <taxon>Craniata</taxon>
        <taxon>Vertebrata</taxon>
        <taxon>Euteleostomi</taxon>
        <taxon>Actinopterygii</taxon>
        <taxon>Neopterygii</taxon>
        <taxon>Teleostei</taxon>
        <taxon>Protacanthopterygii</taxon>
        <taxon>Esociformes</taxon>
        <taxon>Umbridae</taxon>
        <taxon>Dallia</taxon>
    </lineage>
</organism>
<keyword evidence="2" id="KW-1185">Reference proteome</keyword>
<name>A0ACC2HG00_DALPE</name>
<comment type="caution">
    <text evidence="1">The sequence shown here is derived from an EMBL/GenBank/DDBJ whole genome shotgun (WGS) entry which is preliminary data.</text>
</comment>
<dbReference type="EMBL" id="CM055729">
    <property type="protein sequence ID" value="KAJ8014640.1"/>
    <property type="molecule type" value="Genomic_DNA"/>
</dbReference>
<gene>
    <name evidence="1" type="ORF">DPEC_G00017730</name>
</gene>
<evidence type="ECO:0000313" key="1">
    <source>
        <dbReference type="EMBL" id="KAJ8014640.1"/>
    </source>
</evidence>
<evidence type="ECO:0000313" key="2">
    <source>
        <dbReference type="Proteomes" id="UP001157502"/>
    </source>
</evidence>
<sequence length="97" mass="9953">MIESCPLPACGQTRLFSGQQTCSCGFHQPKLTSGPAYAPAASPGTAPTTSGAPASPQHNVNLSMLTKPQFGGSPGAAAKLNMNMVKKVVQRFPALPL</sequence>
<protein>
    <submittedName>
        <fullName evidence="1">Uncharacterized protein</fullName>
    </submittedName>
</protein>
<proteinExistence type="predicted"/>
<accession>A0ACC2HG00</accession>
<reference evidence="1" key="1">
    <citation type="submission" date="2021-05" db="EMBL/GenBank/DDBJ databases">
        <authorList>
            <person name="Pan Q."/>
            <person name="Jouanno E."/>
            <person name="Zahm M."/>
            <person name="Klopp C."/>
            <person name="Cabau C."/>
            <person name="Louis A."/>
            <person name="Berthelot C."/>
            <person name="Parey E."/>
            <person name="Roest Crollius H."/>
            <person name="Montfort J."/>
            <person name="Robinson-Rechavi M."/>
            <person name="Bouchez O."/>
            <person name="Lampietro C."/>
            <person name="Lopez Roques C."/>
            <person name="Donnadieu C."/>
            <person name="Postlethwait J."/>
            <person name="Bobe J."/>
            <person name="Dillon D."/>
            <person name="Chandos A."/>
            <person name="von Hippel F."/>
            <person name="Guiguen Y."/>
        </authorList>
    </citation>
    <scope>NUCLEOTIDE SEQUENCE</scope>
    <source>
        <strain evidence="1">YG-Jan2019</strain>
    </source>
</reference>
<dbReference type="Proteomes" id="UP001157502">
    <property type="component" value="Chromosome 2"/>
</dbReference>